<evidence type="ECO:0000259" key="5">
    <source>
        <dbReference type="Pfam" id="PF00155"/>
    </source>
</evidence>
<name>A0A0J6JW81_9PSED</name>
<organism evidence="7 8">
    <name type="scientific">Pseudomonas lini</name>
    <dbReference type="NCBI Taxonomy" id="163011"/>
    <lineage>
        <taxon>Bacteria</taxon>
        <taxon>Pseudomonadati</taxon>
        <taxon>Pseudomonadota</taxon>
        <taxon>Gammaproteobacteria</taxon>
        <taxon>Pseudomonadales</taxon>
        <taxon>Pseudomonadaceae</taxon>
        <taxon>Pseudomonas</taxon>
    </lineage>
</organism>
<accession>A0A0J6JW81</accession>
<keyword evidence="3 7" id="KW-0808">Transferase</keyword>
<dbReference type="EMBL" id="LT629746">
    <property type="protein sequence ID" value="SDS51774.1"/>
    <property type="molecule type" value="Genomic_DNA"/>
</dbReference>
<feature type="domain" description="Aminotransferase class I/classII large" evidence="5">
    <location>
        <begin position="47"/>
        <end position="358"/>
    </location>
</feature>
<evidence type="ECO:0000313" key="8">
    <source>
        <dbReference type="Proteomes" id="UP000182814"/>
    </source>
</evidence>
<dbReference type="EMBL" id="VZPO01000016">
    <property type="protein sequence ID" value="KAB0496197.1"/>
    <property type="molecule type" value="Genomic_DNA"/>
</dbReference>
<dbReference type="SUPFAM" id="SSF53383">
    <property type="entry name" value="PLP-dependent transferases"/>
    <property type="match status" value="1"/>
</dbReference>
<reference evidence="7" key="2">
    <citation type="submission" date="2016-10" db="EMBL/GenBank/DDBJ databases">
        <authorList>
            <person name="de Groot N.N."/>
        </authorList>
    </citation>
    <scope>NUCLEOTIDE SEQUENCE [LARGE SCALE GENOMIC DNA]</scope>
    <source>
        <strain evidence="7">BS3782</strain>
    </source>
</reference>
<evidence type="ECO:0000256" key="2">
    <source>
        <dbReference type="ARBA" id="ARBA00022576"/>
    </source>
</evidence>
<dbReference type="NCBIfam" id="NF006580">
    <property type="entry name" value="PRK09105.1"/>
    <property type="match status" value="1"/>
</dbReference>
<keyword evidence="2 7" id="KW-0032">Aminotransferase</keyword>
<dbReference type="AlphaFoldDB" id="A0A0J6JW81"/>
<gene>
    <name evidence="6" type="ORF">F7R14_29725</name>
    <name evidence="7" type="ORF">SAMN04490191_1631</name>
</gene>
<dbReference type="GO" id="GO:0008483">
    <property type="term" value="F:transaminase activity"/>
    <property type="evidence" value="ECO:0007669"/>
    <property type="project" value="UniProtKB-KW"/>
</dbReference>
<evidence type="ECO:0000313" key="7">
    <source>
        <dbReference type="EMBL" id="SDS51774.1"/>
    </source>
</evidence>
<dbReference type="Gene3D" id="3.40.640.10">
    <property type="entry name" value="Type I PLP-dependent aspartate aminotransferase-like (Major domain)"/>
    <property type="match status" value="1"/>
</dbReference>
<dbReference type="PANTHER" id="PTHR43643">
    <property type="entry name" value="HISTIDINOL-PHOSPHATE AMINOTRANSFERASE 2"/>
    <property type="match status" value="1"/>
</dbReference>
<evidence type="ECO:0000256" key="4">
    <source>
        <dbReference type="ARBA" id="ARBA00022898"/>
    </source>
</evidence>
<keyword evidence="8" id="KW-1185">Reference proteome</keyword>
<sequence length="365" mass="40227">MVDVTRRSIMGFAAALPFLAHTPWVRAQSPTVAEPVPSDEVLINFNESPWGPVPAARQAMERGIALCGRYPYKTQYKLNALFARQQGVPEEYVQTYSGSKAALQHAVHAFTQNGSLVVATPSYEDPVEAARGRKVSVHEVPLNIQHAHDVQGMLAADSNAGLIYLCNPNNPTGTITPRADIERALAEKPKGSILLVDEAYLDFSDEPTCIPLVKDHPELLVLRTFSKIYGMAGARLGVAVGHPALLEQLEVFGNYNVPAVSTLLGGIASLEDAELLPQRKQNNARLRDETSAWLKTRGFRCTASQANCFMIDVRRPADEVVKALADRGVRIGRVWQSWPTWVRVSVGTDEQMRRFREAFAQVTQD</sequence>
<dbReference type="Proteomes" id="UP000182814">
    <property type="component" value="Chromosome I"/>
</dbReference>
<evidence type="ECO:0000256" key="1">
    <source>
        <dbReference type="ARBA" id="ARBA00007970"/>
    </source>
</evidence>
<dbReference type="InterPro" id="IPR015421">
    <property type="entry name" value="PyrdxlP-dep_Trfase_major"/>
</dbReference>
<evidence type="ECO:0000256" key="3">
    <source>
        <dbReference type="ARBA" id="ARBA00022679"/>
    </source>
</evidence>
<dbReference type="InterPro" id="IPR015424">
    <property type="entry name" value="PyrdxlP-dep_Trfase"/>
</dbReference>
<dbReference type="PATRIC" id="fig|163011.3.peg.809"/>
<evidence type="ECO:0000313" key="6">
    <source>
        <dbReference type="EMBL" id="KAB0496197.1"/>
    </source>
</evidence>
<dbReference type="PANTHER" id="PTHR43643:SF3">
    <property type="entry name" value="HISTIDINOL-PHOSPHATE AMINOTRANSFERASE"/>
    <property type="match status" value="1"/>
</dbReference>
<dbReference type="Proteomes" id="UP000434925">
    <property type="component" value="Unassembled WGS sequence"/>
</dbReference>
<evidence type="ECO:0000313" key="9">
    <source>
        <dbReference type="Proteomes" id="UP000434925"/>
    </source>
</evidence>
<dbReference type="Pfam" id="PF00155">
    <property type="entry name" value="Aminotran_1_2"/>
    <property type="match status" value="1"/>
</dbReference>
<dbReference type="Gene3D" id="3.90.1150.10">
    <property type="entry name" value="Aspartate Aminotransferase, domain 1"/>
    <property type="match status" value="1"/>
</dbReference>
<reference evidence="8" key="1">
    <citation type="submission" date="2016-10" db="EMBL/GenBank/DDBJ databases">
        <authorList>
            <person name="Varghese N."/>
            <person name="Submissions S."/>
        </authorList>
    </citation>
    <scope>NUCLEOTIDE SEQUENCE [LARGE SCALE GENOMIC DNA]</scope>
    <source>
        <strain evidence="8">BS3782</strain>
    </source>
</reference>
<dbReference type="RefSeq" id="WP_038981211.1">
    <property type="nucleotide sequence ID" value="NZ_JABTYG010000026.1"/>
</dbReference>
<keyword evidence="4" id="KW-0663">Pyridoxal phosphate</keyword>
<dbReference type="InterPro" id="IPR050106">
    <property type="entry name" value="HistidinolP_aminotransfase"/>
</dbReference>
<proteinExistence type="inferred from homology"/>
<dbReference type="CDD" id="cd00609">
    <property type="entry name" value="AAT_like"/>
    <property type="match status" value="1"/>
</dbReference>
<protein>
    <submittedName>
        <fullName evidence="6">Aminotransferase class I/II-fold pyridoxal phosphate-dependent enzyme</fullName>
    </submittedName>
    <submittedName>
        <fullName evidence="7">Histidinol-phosphate aminotransferase</fullName>
    </submittedName>
</protein>
<reference evidence="6 9" key="3">
    <citation type="submission" date="2019-09" db="EMBL/GenBank/DDBJ databases">
        <title>Draft genome sequences of 48 bacterial type strains from the CCUG.</title>
        <authorList>
            <person name="Tunovic T."/>
            <person name="Pineiro-Iglesias B."/>
            <person name="Unosson C."/>
            <person name="Inganas E."/>
            <person name="Ohlen M."/>
            <person name="Cardew S."/>
            <person name="Jensie-Markopoulos S."/>
            <person name="Salva-Serra F."/>
            <person name="Jaen-Luchoro D."/>
            <person name="Karlsson R."/>
            <person name="Svensson-Stadler L."/>
            <person name="Chun J."/>
            <person name="Moore E."/>
        </authorList>
    </citation>
    <scope>NUCLEOTIDE SEQUENCE [LARGE SCALE GENOMIC DNA]</scope>
    <source>
        <strain evidence="6 9">CCUG 51522</strain>
    </source>
</reference>
<dbReference type="InterPro" id="IPR004839">
    <property type="entry name" value="Aminotransferase_I/II_large"/>
</dbReference>
<comment type="similarity">
    <text evidence="1">Belongs to the class-II pyridoxal-phosphate-dependent aminotransferase family. Histidinol-phosphate aminotransferase subfamily.</text>
</comment>
<dbReference type="GO" id="GO:0030170">
    <property type="term" value="F:pyridoxal phosphate binding"/>
    <property type="evidence" value="ECO:0007669"/>
    <property type="project" value="InterPro"/>
</dbReference>
<dbReference type="InterPro" id="IPR015422">
    <property type="entry name" value="PyrdxlP-dep_Trfase_small"/>
</dbReference>